<name>A0A0L0VSB7_9BASI</name>
<feature type="compositionally biased region" description="Basic and acidic residues" evidence="1">
    <location>
        <begin position="43"/>
        <end position="55"/>
    </location>
</feature>
<proteinExistence type="predicted"/>
<dbReference type="AlphaFoldDB" id="A0A0L0VSB7"/>
<accession>A0A0L0VSB7</accession>
<comment type="caution">
    <text evidence="2">The sequence shown here is derived from an EMBL/GenBank/DDBJ whole genome shotgun (WGS) entry which is preliminary data.</text>
</comment>
<gene>
    <name evidence="2" type="ORF">PSTG_04653</name>
</gene>
<evidence type="ECO:0000256" key="1">
    <source>
        <dbReference type="SAM" id="MobiDB-lite"/>
    </source>
</evidence>
<evidence type="ECO:0000313" key="3">
    <source>
        <dbReference type="Proteomes" id="UP000054564"/>
    </source>
</evidence>
<reference evidence="3" key="1">
    <citation type="submission" date="2014-03" db="EMBL/GenBank/DDBJ databases">
        <title>The Genome Sequence of Puccinia striiformis f. sp. tritici PST-78.</title>
        <authorList>
            <consortium name="The Broad Institute Genome Sequencing Platform"/>
            <person name="Cuomo C."/>
            <person name="Hulbert S."/>
            <person name="Chen X."/>
            <person name="Walker B."/>
            <person name="Young S.K."/>
            <person name="Zeng Q."/>
            <person name="Gargeya S."/>
            <person name="Fitzgerald M."/>
            <person name="Haas B."/>
            <person name="Abouelleil A."/>
            <person name="Alvarado L."/>
            <person name="Arachchi H.M."/>
            <person name="Berlin A.M."/>
            <person name="Chapman S.B."/>
            <person name="Goldberg J."/>
            <person name="Griggs A."/>
            <person name="Gujja S."/>
            <person name="Hansen M."/>
            <person name="Howarth C."/>
            <person name="Imamovic A."/>
            <person name="Larimer J."/>
            <person name="McCowan C."/>
            <person name="Montmayeur A."/>
            <person name="Murphy C."/>
            <person name="Neiman D."/>
            <person name="Pearson M."/>
            <person name="Priest M."/>
            <person name="Roberts A."/>
            <person name="Saif S."/>
            <person name="Shea T."/>
            <person name="Sisk P."/>
            <person name="Sykes S."/>
            <person name="Wortman J."/>
            <person name="Nusbaum C."/>
            <person name="Birren B."/>
        </authorList>
    </citation>
    <scope>NUCLEOTIDE SEQUENCE [LARGE SCALE GENOMIC DNA]</scope>
    <source>
        <strain evidence="3">race PST-78</strain>
    </source>
</reference>
<evidence type="ECO:0000313" key="2">
    <source>
        <dbReference type="EMBL" id="KNF02156.1"/>
    </source>
</evidence>
<organism evidence="2 3">
    <name type="scientific">Puccinia striiformis f. sp. tritici PST-78</name>
    <dbReference type="NCBI Taxonomy" id="1165861"/>
    <lineage>
        <taxon>Eukaryota</taxon>
        <taxon>Fungi</taxon>
        <taxon>Dikarya</taxon>
        <taxon>Basidiomycota</taxon>
        <taxon>Pucciniomycotina</taxon>
        <taxon>Pucciniomycetes</taxon>
        <taxon>Pucciniales</taxon>
        <taxon>Pucciniaceae</taxon>
        <taxon>Puccinia</taxon>
    </lineage>
</organism>
<dbReference type="Proteomes" id="UP000054564">
    <property type="component" value="Unassembled WGS sequence"/>
</dbReference>
<sequence length="140" mass="15701">MSLSNLLDPEGENNHALQMRSGEEIFALVQDDEDEEDSGDCNPKSKEPGIPRPSKKEMCSIISWALCYLEDMDDSDSNKLTNLLKTYQQKVLNDIHFKGQQAGIRDYFPVMPQTTSTSCIKPCQESHVASTSKVTLEMLV</sequence>
<feature type="region of interest" description="Disordered" evidence="1">
    <location>
        <begin position="1"/>
        <end position="55"/>
    </location>
</feature>
<keyword evidence="3" id="KW-1185">Reference proteome</keyword>
<dbReference type="EMBL" id="AJIL01000025">
    <property type="protein sequence ID" value="KNF02156.1"/>
    <property type="molecule type" value="Genomic_DNA"/>
</dbReference>
<protein>
    <submittedName>
        <fullName evidence="2">Uncharacterized protein</fullName>
    </submittedName>
</protein>
<feature type="compositionally biased region" description="Acidic residues" evidence="1">
    <location>
        <begin position="30"/>
        <end position="39"/>
    </location>
</feature>